<evidence type="ECO:0000313" key="2">
    <source>
        <dbReference type="EMBL" id="KAK0066381.1"/>
    </source>
</evidence>
<dbReference type="AlphaFoldDB" id="A0AAD8FK29"/>
<accession>A0AAD8FK29</accession>
<comment type="caution">
    <text evidence="2">The sequence shown here is derived from an EMBL/GenBank/DDBJ whole genome shotgun (WGS) entry which is preliminary data.</text>
</comment>
<proteinExistence type="predicted"/>
<feature type="compositionally biased region" description="Basic and acidic residues" evidence="1">
    <location>
        <begin position="19"/>
        <end position="31"/>
    </location>
</feature>
<gene>
    <name evidence="2" type="ORF">Bpfe_004502</name>
</gene>
<feature type="region of interest" description="Disordered" evidence="1">
    <location>
        <begin position="70"/>
        <end position="89"/>
    </location>
</feature>
<protein>
    <submittedName>
        <fullName evidence="2">Uncharacterized protein</fullName>
    </submittedName>
</protein>
<feature type="region of interest" description="Disordered" evidence="1">
    <location>
        <begin position="1"/>
        <end position="31"/>
    </location>
</feature>
<reference evidence="2" key="2">
    <citation type="submission" date="2023-04" db="EMBL/GenBank/DDBJ databases">
        <authorList>
            <person name="Bu L."/>
            <person name="Lu L."/>
            <person name="Laidemitt M.R."/>
            <person name="Zhang S.M."/>
            <person name="Mutuku M."/>
            <person name="Mkoji G."/>
            <person name="Steinauer M."/>
            <person name="Loker E.S."/>
        </authorList>
    </citation>
    <scope>NUCLEOTIDE SEQUENCE</scope>
    <source>
        <strain evidence="2">KasaAsao</strain>
        <tissue evidence="2">Whole Snail</tissue>
    </source>
</reference>
<keyword evidence="3" id="KW-1185">Reference proteome</keyword>
<evidence type="ECO:0000256" key="1">
    <source>
        <dbReference type="SAM" id="MobiDB-lite"/>
    </source>
</evidence>
<evidence type="ECO:0000313" key="3">
    <source>
        <dbReference type="Proteomes" id="UP001233172"/>
    </source>
</evidence>
<feature type="compositionally biased region" description="Polar residues" evidence="1">
    <location>
        <begin position="1"/>
        <end position="10"/>
    </location>
</feature>
<name>A0AAD8FK29_BIOPF</name>
<reference evidence="2" key="1">
    <citation type="journal article" date="2023" name="PLoS Negl. Trop. Dis.">
        <title>A genome sequence for Biomphalaria pfeifferi, the major vector snail for the human-infecting parasite Schistosoma mansoni.</title>
        <authorList>
            <person name="Bu L."/>
            <person name="Lu L."/>
            <person name="Laidemitt M.R."/>
            <person name="Zhang S.M."/>
            <person name="Mutuku M."/>
            <person name="Mkoji G."/>
            <person name="Steinauer M."/>
            <person name="Loker E.S."/>
        </authorList>
    </citation>
    <scope>NUCLEOTIDE SEQUENCE</scope>
    <source>
        <strain evidence="2">KasaAsao</strain>
    </source>
</reference>
<dbReference type="Proteomes" id="UP001233172">
    <property type="component" value="Unassembled WGS sequence"/>
</dbReference>
<organism evidence="2 3">
    <name type="scientific">Biomphalaria pfeifferi</name>
    <name type="common">Bloodfluke planorb</name>
    <name type="synonym">Freshwater snail</name>
    <dbReference type="NCBI Taxonomy" id="112525"/>
    <lineage>
        <taxon>Eukaryota</taxon>
        <taxon>Metazoa</taxon>
        <taxon>Spiralia</taxon>
        <taxon>Lophotrochozoa</taxon>
        <taxon>Mollusca</taxon>
        <taxon>Gastropoda</taxon>
        <taxon>Heterobranchia</taxon>
        <taxon>Euthyneura</taxon>
        <taxon>Panpulmonata</taxon>
        <taxon>Hygrophila</taxon>
        <taxon>Lymnaeoidea</taxon>
        <taxon>Planorbidae</taxon>
        <taxon>Biomphalaria</taxon>
    </lineage>
</organism>
<sequence>MTNSSQTSLHQIHAHMNPRHRDPSSRELKREVTVTRNRIQDARRVQCYRHRNSSAFLGLVGVGAMGQRRKTQLESYAPEGVKNKGLTRH</sequence>
<dbReference type="EMBL" id="JASAOG010000011">
    <property type="protein sequence ID" value="KAK0066381.1"/>
    <property type="molecule type" value="Genomic_DNA"/>
</dbReference>